<sequence>MKIVLADVCWTLPGFWSYKFTYLDNPDRAPLRQHEFNLMPAAKRLVMEFWRSPPPSWSWAATEALAQIARSSWHGLSNADPTVVVS</sequence>
<evidence type="ECO:0000313" key="1">
    <source>
        <dbReference type="EMBL" id="ODN85856.1"/>
    </source>
</evidence>
<evidence type="ECO:0000313" key="2">
    <source>
        <dbReference type="Proteomes" id="UP000094819"/>
    </source>
</evidence>
<dbReference type="AlphaFoldDB" id="A0A1E3ID46"/>
<organism evidence="1 2">
    <name type="scientific">Cryptococcus wingfieldii CBS 7118</name>
    <dbReference type="NCBI Taxonomy" id="1295528"/>
    <lineage>
        <taxon>Eukaryota</taxon>
        <taxon>Fungi</taxon>
        <taxon>Dikarya</taxon>
        <taxon>Basidiomycota</taxon>
        <taxon>Agaricomycotina</taxon>
        <taxon>Tremellomycetes</taxon>
        <taxon>Tremellales</taxon>
        <taxon>Cryptococcaceae</taxon>
        <taxon>Cryptococcus</taxon>
    </lineage>
</organism>
<comment type="caution">
    <text evidence="1">The sequence shown here is derived from an EMBL/GenBank/DDBJ whole genome shotgun (WGS) entry which is preliminary data.</text>
</comment>
<keyword evidence="2" id="KW-1185">Reference proteome</keyword>
<dbReference type="GeneID" id="30196631"/>
<reference evidence="1 2" key="1">
    <citation type="submission" date="2016-06" db="EMBL/GenBank/DDBJ databases">
        <title>Evolution of pathogenesis and genome organization in the Tremellales.</title>
        <authorList>
            <person name="Cuomo C."/>
            <person name="Litvintseva A."/>
            <person name="Heitman J."/>
            <person name="Chen Y."/>
            <person name="Sun S."/>
            <person name="Springer D."/>
            <person name="Dromer F."/>
            <person name="Young S."/>
            <person name="Zeng Q."/>
            <person name="Chapman S."/>
            <person name="Gujja S."/>
            <person name="Saif S."/>
            <person name="Birren B."/>
        </authorList>
    </citation>
    <scope>NUCLEOTIDE SEQUENCE [LARGE SCALE GENOMIC DNA]</scope>
    <source>
        <strain evidence="1 2">CBS 7118</strain>
    </source>
</reference>
<dbReference type="Proteomes" id="UP000094819">
    <property type="component" value="Unassembled WGS sequence"/>
</dbReference>
<name>A0A1E3ID46_9TREE</name>
<dbReference type="RefSeq" id="XP_019028561.1">
    <property type="nucleotide sequence ID" value="XM_019179420.1"/>
</dbReference>
<proteinExistence type="predicted"/>
<dbReference type="EMBL" id="AWGH01000034">
    <property type="protein sequence ID" value="ODN85856.1"/>
    <property type="molecule type" value="Genomic_DNA"/>
</dbReference>
<protein>
    <submittedName>
        <fullName evidence="1">Uncharacterized protein</fullName>
    </submittedName>
</protein>
<accession>A0A1E3ID46</accession>
<gene>
    <name evidence="1" type="ORF">L198_07420</name>
</gene>